<evidence type="ECO:0000256" key="4">
    <source>
        <dbReference type="ARBA" id="ARBA00023242"/>
    </source>
</evidence>
<dbReference type="InterPro" id="IPR009025">
    <property type="entry name" value="RBP11-like_dimer"/>
</dbReference>
<evidence type="ECO:0000256" key="1">
    <source>
        <dbReference type="ARBA" id="ARBA00004123"/>
    </source>
</evidence>
<evidence type="ECO:0000256" key="2">
    <source>
        <dbReference type="ARBA" id="ARBA00022478"/>
    </source>
</evidence>
<dbReference type="PANTHER" id="PTHR13946">
    <property type="entry name" value="DNA-DIRECTED RNA POLYMERASE I,II,III"/>
    <property type="match status" value="1"/>
</dbReference>
<keyword evidence="4" id="KW-0539">Nucleus</keyword>
<dbReference type="GO" id="GO:0005666">
    <property type="term" value="C:RNA polymerase III complex"/>
    <property type="evidence" value="ECO:0007669"/>
    <property type="project" value="TreeGrafter"/>
</dbReference>
<evidence type="ECO:0000313" key="9">
    <source>
        <dbReference type="RefSeq" id="XP_014469866.1"/>
    </source>
</evidence>
<dbReference type="InterPro" id="IPR033898">
    <property type="entry name" value="RNAP_AC19"/>
</dbReference>
<proteinExistence type="inferred from homology"/>
<keyword evidence="2 9" id="KW-0240">DNA-directed RNA polymerase</keyword>
<name>A0A6P3WUU0_DINQU</name>
<dbReference type="InterPro" id="IPR008193">
    <property type="entry name" value="RNA_pol_Rpb11_13-16kDa_CS"/>
</dbReference>
<dbReference type="GO" id="GO:0003899">
    <property type="term" value="F:DNA-directed RNA polymerase activity"/>
    <property type="evidence" value="ECO:0007669"/>
    <property type="project" value="InterPro"/>
</dbReference>
<dbReference type="Gene3D" id="3.30.1360.10">
    <property type="entry name" value="RNA polymerase, RBP11-like subunit"/>
    <property type="match status" value="1"/>
</dbReference>
<gene>
    <name evidence="9" type="primary">LOC106741929</name>
</gene>
<dbReference type="OrthoDB" id="510325at2759"/>
<dbReference type="CDD" id="cd07029">
    <property type="entry name" value="RNAP_I_III_AC19"/>
    <property type="match status" value="1"/>
</dbReference>
<dbReference type="RefSeq" id="XP_014469866.1">
    <property type="nucleotide sequence ID" value="XM_014614380.1"/>
</dbReference>
<dbReference type="SUPFAM" id="SSF55257">
    <property type="entry name" value="RBP11-like subunits of RNA polymerase"/>
    <property type="match status" value="1"/>
</dbReference>
<dbReference type="GeneID" id="106741929"/>
<evidence type="ECO:0000256" key="3">
    <source>
        <dbReference type="ARBA" id="ARBA00023163"/>
    </source>
</evidence>
<dbReference type="PROSITE" id="PS01154">
    <property type="entry name" value="RNA_POL_L_13KD"/>
    <property type="match status" value="1"/>
</dbReference>
<dbReference type="GO" id="GO:0006362">
    <property type="term" value="P:transcription elongation by RNA polymerase I"/>
    <property type="evidence" value="ECO:0007669"/>
    <property type="project" value="TreeGrafter"/>
</dbReference>
<dbReference type="AlphaFoldDB" id="A0A6P3WUU0"/>
<dbReference type="InterPro" id="IPR022905">
    <property type="entry name" value="Rpo11-like"/>
</dbReference>
<dbReference type="GO" id="GO:0006383">
    <property type="term" value="P:transcription by RNA polymerase III"/>
    <property type="evidence" value="ECO:0007669"/>
    <property type="project" value="TreeGrafter"/>
</dbReference>
<dbReference type="GO" id="GO:0046983">
    <property type="term" value="F:protein dimerization activity"/>
    <property type="evidence" value="ECO:0007669"/>
    <property type="project" value="InterPro"/>
</dbReference>
<reference evidence="9" key="1">
    <citation type="submission" date="2025-08" db="UniProtKB">
        <authorList>
            <consortium name="RefSeq"/>
        </authorList>
    </citation>
    <scope>IDENTIFICATION</scope>
</reference>
<dbReference type="GO" id="GO:0003677">
    <property type="term" value="F:DNA binding"/>
    <property type="evidence" value="ECO:0007669"/>
    <property type="project" value="InterPro"/>
</dbReference>
<evidence type="ECO:0000313" key="8">
    <source>
        <dbReference type="Proteomes" id="UP000515204"/>
    </source>
</evidence>
<accession>A0A6P3WUU0</accession>
<dbReference type="KEGG" id="dqu:106741929"/>
<comment type="subcellular location">
    <subcellularLocation>
        <location evidence="1">Nucleus</location>
    </subcellularLocation>
</comment>
<protein>
    <recommendedName>
        <fullName evidence="6">DNA-directed RNA polymerase I subunit D</fullName>
    </recommendedName>
</protein>
<dbReference type="Proteomes" id="UP000515204">
    <property type="component" value="Unplaced"/>
</dbReference>
<evidence type="ECO:0000259" key="7">
    <source>
        <dbReference type="Pfam" id="PF13656"/>
    </source>
</evidence>
<evidence type="ECO:0000256" key="5">
    <source>
        <dbReference type="ARBA" id="ARBA00025751"/>
    </source>
</evidence>
<dbReference type="InterPro" id="IPR036603">
    <property type="entry name" value="RBP11-like"/>
</dbReference>
<keyword evidence="3" id="KW-0804">Transcription</keyword>
<dbReference type="GO" id="GO:0005736">
    <property type="term" value="C:RNA polymerase I complex"/>
    <property type="evidence" value="ECO:0007669"/>
    <property type="project" value="TreeGrafter"/>
</dbReference>
<feature type="domain" description="DNA-directed RNA polymerase RBP11-like dimerisation" evidence="7">
    <location>
        <begin position="16"/>
        <end position="86"/>
    </location>
</feature>
<sequence length="106" mass="12061">MGRLLELPEEGVESKTFVFLDEGHTLGNALRYVISQYPKVTMCGYTLEHPAESKMLLRIQTKGGNAYELLKQGLEDLAKICDHTIETFDKAYEKYESKQTNLESTL</sequence>
<dbReference type="PANTHER" id="PTHR13946:SF28">
    <property type="entry name" value="DNA-DIRECTED RNA POLYMERASES I AND III SUBUNIT RPAC2"/>
    <property type="match status" value="1"/>
</dbReference>
<dbReference type="Pfam" id="PF13656">
    <property type="entry name" value="RNA_pol_L_2"/>
    <property type="match status" value="1"/>
</dbReference>
<organism evidence="8 9">
    <name type="scientific">Dinoponera quadriceps</name>
    <name type="common">South American ant</name>
    <dbReference type="NCBI Taxonomy" id="609295"/>
    <lineage>
        <taxon>Eukaryota</taxon>
        <taxon>Metazoa</taxon>
        <taxon>Ecdysozoa</taxon>
        <taxon>Arthropoda</taxon>
        <taxon>Hexapoda</taxon>
        <taxon>Insecta</taxon>
        <taxon>Pterygota</taxon>
        <taxon>Neoptera</taxon>
        <taxon>Endopterygota</taxon>
        <taxon>Hymenoptera</taxon>
        <taxon>Apocrita</taxon>
        <taxon>Aculeata</taxon>
        <taxon>Formicoidea</taxon>
        <taxon>Formicidae</taxon>
        <taxon>Ponerinae</taxon>
        <taxon>Ponerini</taxon>
        <taxon>Dinoponera</taxon>
    </lineage>
</organism>
<evidence type="ECO:0000256" key="6">
    <source>
        <dbReference type="ARBA" id="ARBA00031757"/>
    </source>
</evidence>
<keyword evidence="8" id="KW-1185">Reference proteome</keyword>
<comment type="similarity">
    <text evidence="5">Belongs to the archaeal Rpo11/eukaryotic RPB11/RPC19 RNA polymerase subunit family.</text>
</comment>
<dbReference type="HAMAP" id="MF_00261">
    <property type="entry name" value="RNApol_arch_Rpo11"/>
    <property type="match status" value="1"/>
</dbReference>